<dbReference type="InterPro" id="IPR000061">
    <property type="entry name" value="Surp"/>
</dbReference>
<keyword evidence="6" id="KW-0508">mRNA splicing</keyword>
<feature type="compositionally biased region" description="Acidic residues" evidence="7">
    <location>
        <begin position="644"/>
        <end position="654"/>
    </location>
</feature>
<dbReference type="OrthoDB" id="331776at2759"/>
<feature type="region of interest" description="Disordered" evidence="7">
    <location>
        <begin position="918"/>
        <end position="1031"/>
    </location>
</feature>
<dbReference type="PROSITE" id="PS50128">
    <property type="entry name" value="SURP"/>
    <property type="match status" value="1"/>
</dbReference>
<feature type="compositionally biased region" description="Basic and acidic residues" evidence="7">
    <location>
        <begin position="226"/>
        <end position="264"/>
    </location>
</feature>
<feature type="compositionally biased region" description="Basic and acidic residues" evidence="7">
    <location>
        <begin position="519"/>
        <end position="528"/>
    </location>
</feature>
<evidence type="ECO:0000259" key="8">
    <source>
        <dbReference type="PROSITE" id="PS50128"/>
    </source>
</evidence>
<dbReference type="EMBL" id="AAQM03000015">
    <property type="protein sequence ID" value="EPR64678.1"/>
    <property type="molecule type" value="Genomic_DNA"/>
</dbReference>
<dbReference type="Pfam" id="PF09750">
    <property type="entry name" value="DRY_EERY"/>
    <property type="match status" value="1"/>
</dbReference>
<keyword evidence="2" id="KW-0677">Repeat</keyword>
<feature type="region of interest" description="Disordered" evidence="7">
    <location>
        <begin position="296"/>
        <end position="315"/>
    </location>
</feature>
<comment type="caution">
    <text evidence="9">The sequence shown here is derived from an EMBL/GenBank/DDBJ whole genome shotgun (WGS) entry which is preliminary data.</text>
</comment>
<evidence type="ECO:0000313" key="9">
    <source>
        <dbReference type="EMBL" id="EPR64678.1"/>
    </source>
</evidence>
<feature type="region of interest" description="Disordered" evidence="7">
    <location>
        <begin position="1"/>
        <end position="24"/>
    </location>
</feature>
<feature type="compositionally biased region" description="Basic and acidic residues" evidence="7">
    <location>
        <begin position="190"/>
        <end position="199"/>
    </location>
</feature>
<keyword evidence="4" id="KW-0805">Transcription regulation</keyword>
<feature type="domain" description="SURP motif" evidence="8">
    <location>
        <begin position="354"/>
        <end position="396"/>
    </location>
</feature>
<proteinExistence type="predicted"/>
<dbReference type="AlphaFoldDB" id="A0A125YGS9"/>
<dbReference type="GO" id="GO:0003723">
    <property type="term" value="F:RNA binding"/>
    <property type="evidence" value="ECO:0007669"/>
    <property type="project" value="UniProtKB-KW"/>
</dbReference>
<dbReference type="SMR" id="A0A125YGS9"/>
<feature type="compositionally biased region" description="Basic and acidic residues" evidence="7">
    <location>
        <begin position="497"/>
        <end position="507"/>
    </location>
</feature>
<feature type="region of interest" description="Disordered" evidence="7">
    <location>
        <begin position="163"/>
        <end position="264"/>
    </location>
</feature>
<feature type="compositionally biased region" description="Basic and acidic residues" evidence="7">
    <location>
        <begin position="208"/>
        <end position="219"/>
    </location>
</feature>
<feature type="region of interest" description="Disordered" evidence="7">
    <location>
        <begin position="440"/>
        <end position="654"/>
    </location>
</feature>
<evidence type="ECO:0000313" key="10">
    <source>
        <dbReference type="Proteomes" id="UP000005641"/>
    </source>
</evidence>
<dbReference type="SUPFAM" id="SSF109905">
    <property type="entry name" value="Surp module (SWAP domain)"/>
    <property type="match status" value="1"/>
</dbReference>
<keyword evidence="5" id="KW-0804">Transcription</keyword>
<organism evidence="9 10">
    <name type="scientific">Toxoplasma gondii (strain ATCC 50853 / GT1)</name>
    <dbReference type="NCBI Taxonomy" id="507601"/>
    <lineage>
        <taxon>Eukaryota</taxon>
        <taxon>Sar</taxon>
        <taxon>Alveolata</taxon>
        <taxon>Apicomplexa</taxon>
        <taxon>Conoidasida</taxon>
        <taxon>Coccidia</taxon>
        <taxon>Eucoccidiorida</taxon>
        <taxon>Eimeriorina</taxon>
        <taxon>Sarcocystidae</taxon>
        <taxon>Toxoplasma</taxon>
    </lineage>
</organism>
<feature type="compositionally biased region" description="Basic and acidic residues" evidence="7">
    <location>
        <begin position="1105"/>
        <end position="1116"/>
    </location>
</feature>
<evidence type="ECO:0000256" key="4">
    <source>
        <dbReference type="ARBA" id="ARBA00023015"/>
    </source>
</evidence>
<sequence length="1116" mass="120902">MSRMYTAGAQGSAPGRQRGTKEERNGAQGLVCVGSACKYFCSEEEWKNLDKRLIPLNGDADNLVDRYDLRLLLSDADAFSKKKKNYTSEQLREILEETPALDRERYRDLPASNLFEEDFLERLAGGREDEEVWTPTRELQQLRETRSERRERIIRLREEAASSDESRRFRLGDMSAVPPPASLDAPVESESPRSPRMCDGDTEGPEETASRRGEEREAGRSSGCLEQREEEGRKRLRDETEGQRRSENPGVKREENEEGEAKNLEKELEELRRCGASSRACKQRKSEHVGEEWIERNESATGRATEEGEATGSRVEPELKVEREADVEAEFVPPFNVPRDRVPHLPKTLKEHLVIERTAHFVRTEGSRMEFRLKLDPVVSSQLCFLSVDHQLNAYYTYLRQTGEALFLHAPELLPPRLVSFSSLVYTHLPSSVKKSQKEAIDVQAGQSPGDKGSAVSEKKTNKQKTAQGHACSAGSRGASPRRLKADGGDSVSPSEAAREREGEKPGRGTVGGEAPRQAQEERERHAAGENALFQFANEEKDGGVSLLMSYGSDDEDEEPLAATLPQESGARRKSQSEKQRSSSGNAKGENATASEEEKEGGRSSLESASKRRETRPQGSASSSSAREADAETPDSQHSPSPTENEESDTDEELDPLWQSGAKLRVAFVLERSKRKRLGASQGRARGAGDVQTPRPLHASDFAGEAGDSGARLWSSGGTEDAAVAEALEELPPLPWAKANAKLQFKDVESLILHQVGCWLLAKGDEEMVNFAQQMTTDDPRFFFLKRDTLAFCYFKYVLRCVCREKQKRTDTSQAPLQLRLHPVTRAFLARLRFEYHLAQKAQAPSDSSRSSDVLTQDAINENAAAAAAASAVRAAEAAAIEEARAAEALALRQQTLSSLCGEVGSVSLGPLEAPESLLGSSGVSVSDTAPGGMGDVESQPASLVAHEGTQSPSLSTEQPLGSYDRAAEAPDAAASVAANSSSRAAGLTTPRDPSGALGATGASPPDAVAPGPVWGAPGRPEDSFPPDALQDPPALVAMAISNPRLIPAAVCLVTQEMGVASADGDAPRYAMLYAAYCQLCAYATAARPSATPGVAVAGSPAEDSFDREAPEEAAM</sequence>
<protein>
    <recommendedName>
        <fullName evidence="8">SURP motif domain-containing protein</fullName>
    </recommendedName>
</protein>
<dbReference type="PANTHER" id="PTHR13161:SF15">
    <property type="entry name" value="SPLICING FACTOR, SUPPRESSOR OF WHITE-APRICOT HOMOLOG"/>
    <property type="match status" value="1"/>
</dbReference>
<evidence type="ECO:0000256" key="5">
    <source>
        <dbReference type="ARBA" id="ARBA00023163"/>
    </source>
</evidence>
<feature type="compositionally biased region" description="Low complexity" evidence="7">
    <location>
        <begin position="918"/>
        <end position="927"/>
    </location>
</feature>
<dbReference type="Proteomes" id="UP000005641">
    <property type="component" value="Unassembled WGS sequence"/>
</dbReference>
<evidence type="ECO:0000256" key="3">
    <source>
        <dbReference type="ARBA" id="ARBA00022884"/>
    </source>
</evidence>
<dbReference type="InterPro" id="IPR040397">
    <property type="entry name" value="SWAP"/>
</dbReference>
<dbReference type="Pfam" id="PF01805">
    <property type="entry name" value="Surp"/>
    <property type="match status" value="1"/>
</dbReference>
<name>A0A125YGS9_TOXGG</name>
<evidence type="ECO:0000256" key="2">
    <source>
        <dbReference type="ARBA" id="ARBA00022737"/>
    </source>
</evidence>
<reference evidence="9 10" key="1">
    <citation type="submission" date="2006-05" db="EMBL/GenBank/DDBJ databases">
        <authorList>
            <person name="Paulsen I."/>
        </authorList>
    </citation>
    <scope>NUCLEOTIDE SEQUENCE [LARGE SCALE GENOMIC DNA]</scope>
    <source>
        <strain evidence="9 10">GT1</strain>
    </source>
</reference>
<dbReference type="InterPro" id="IPR035967">
    <property type="entry name" value="SWAP/Surp_sf"/>
</dbReference>
<accession>A0A125YGS9</accession>
<dbReference type="GO" id="GO:0000395">
    <property type="term" value="P:mRNA 5'-splice site recognition"/>
    <property type="evidence" value="ECO:0007669"/>
    <property type="project" value="TreeGrafter"/>
</dbReference>
<dbReference type="SMART" id="SM01141">
    <property type="entry name" value="DRY_EERY"/>
    <property type="match status" value="1"/>
</dbReference>
<evidence type="ECO:0000256" key="7">
    <source>
        <dbReference type="SAM" id="MobiDB-lite"/>
    </source>
</evidence>
<evidence type="ECO:0000256" key="1">
    <source>
        <dbReference type="ARBA" id="ARBA00022664"/>
    </source>
</evidence>
<keyword evidence="1" id="KW-0507">mRNA processing</keyword>
<keyword evidence="3" id="KW-0694">RNA-binding</keyword>
<feature type="compositionally biased region" description="Polar residues" evidence="7">
    <location>
        <begin position="949"/>
        <end position="960"/>
    </location>
</feature>
<feature type="compositionally biased region" description="Polar residues" evidence="7">
    <location>
        <begin position="634"/>
        <end position="643"/>
    </location>
</feature>
<dbReference type="PANTHER" id="PTHR13161">
    <property type="entry name" value="SPLICING FACTOR SUPPRESSOR OF WHITE APRICOT"/>
    <property type="match status" value="1"/>
</dbReference>
<feature type="region of interest" description="Disordered" evidence="7">
    <location>
        <begin position="1097"/>
        <end position="1116"/>
    </location>
</feature>
<dbReference type="InterPro" id="IPR019147">
    <property type="entry name" value="SWAP_N_domain"/>
</dbReference>
<evidence type="ECO:0000256" key="6">
    <source>
        <dbReference type="ARBA" id="ARBA00023187"/>
    </source>
</evidence>
<reference evidence="9 10" key="2">
    <citation type="submission" date="2013-05" db="EMBL/GenBank/DDBJ databases">
        <authorList>
            <person name="Sibley D."/>
            <person name="Venepally P."/>
            <person name="Karamycheva S."/>
            <person name="Hadjithomas M."/>
            <person name="Khan A."/>
            <person name="Brunk B."/>
            <person name="Roos D."/>
            <person name="Caler E."/>
            <person name="Lorenzi H."/>
        </authorList>
    </citation>
    <scope>NUCLEOTIDE SEQUENCE [LARGE SCALE GENOMIC DNA]</scope>
    <source>
        <strain evidence="9 10">GT1</strain>
    </source>
</reference>
<dbReference type="Gene3D" id="1.10.10.790">
    <property type="entry name" value="Surp module"/>
    <property type="match status" value="1"/>
</dbReference>
<feature type="compositionally biased region" description="Low complexity" evidence="7">
    <location>
        <begin position="970"/>
        <end position="986"/>
    </location>
</feature>
<dbReference type="VEuPathDB" id="ToxoDB:TGGT1_271290"/>
<gene>
    <name evidence="9" type="ORF">TGGT1_271290</name>
</gene>